<dbReference type="GO" id="GO:0005886">
    <property type="term" value="C:plasma membrane"/>
    <property type="evidence" value="ECO:0007669"/>
    <property type="project" value="TreeGrafter"/>
</dbReference>
<feature type="compositionally biased region" description="Basic and acidic residues" evidence="1">
    <location>
        <begin position="1117"/>
        <end position="1139"/>
    </location>
</feature>
<dbReference type="PANTHER" id="PTHR30441">
    <property type="entry name" value="DUF748 DOMAIN-CONTAINING PROTEIN"/>
    <property type="match status" value="1"/>
</dbReference>
<dbReference type="GO" id="GO:0090313">
    <property type="term" value="P:regulation of protein targeting to membrane"/>
    <property type="evidence" value="ECO:0007669"/>
    <property type="project" value="TreeGrafter"/>
</dbReference>
<feature type="region of interest" description="Disordered" evidence="1">
    <location>
        <begin position="1117"/>
        <end position="1187"/>
    </location>
</feature>
<evidence type="ECO:0000313" key="4">
    <source>
        <dbReference type="Proteomes" id="UP000294547"/>
    </source>
</evidence>
<dbReference type="Pfam" id="PF05170">
    <property type="entry name" value="AsmA"/>
    <property type="match status" value="1"/>
</dbReference>
<organism evidence="3 4">
    <name type="scientific">Oharaeibacter diazotrophicus</name>
    <dbReference type="NCBI Taxonomy" id="1920512"/>
    <lineage>
        <taxon>Bacteria</taxon>
        <taxon>Pseudomonadati</taxon>
        <taxon>Pseudomonadota</taxon>
        <taxon>Alphaproteobacteria</taxon>
        <taxon>Hyphomicrobiales</taxon>
        <taxon>Pleomorphomonadaceae</taxon>
        <taxon>Oharaeibacter</taxon>
    </lineage>
</organism>
<dbReference type="Proteomes" id="UP000294547">
    <property type="component" value="Unassembled WGS sequence"/>
</dbReference>
<sequence length="1187" mass="120962">MRLIPIPTLDFTDVEIGPDPKRPMMKVARFELEVELFPLLSGEVNVTSMRLQRPEVTVSLDAGGATGWAAAGRADGVLDPARVTLANVEIVDGRVVVADARRPAPLVITGIDARLDARSLVGPYKIDGAMVVDGEAVSVRASTGTREADGSVVLKLAATPADRPVSIALDGKLSAAAGVPRFAGKARVERAIAKDDRETMPWALAADVELDPARLLAKDLDFRYGPEDRPFSITGATTVDLVDPPYFEAVLSARQIDLDRTLGKGPEAPVSFQAVLAAMRDTLATLPRPPIDGRIGFDIPGVVVGGGIVSDLRLDVAVAETGWTVETLEAGLPGRTTVVATGDLVTDGPIAFEGSLAVQSEQPATLVGWWLPERPKTTLDAFSARAQVSASAAGLTLANLDARLREARVTGAVGYVPAVGTKRSRVSLDLSAGSVDADQVAAVAGFVAGDGGALGGADLTLSLTAEALAAGDATARKIDVAAGLADGVLRVDRLSIGDLAGARVAVSGEIRDVASTPDGSIQARLSAEKLDGVARLVAALAPDSEAARMLAVAAPVLAPAMVEATVTAQRASDRTRASVTVTGDAGGSSLDGSLAFDGRVDRWREATVDLKAGVRGPDGVRLMRQLGIDVPGLSDAGAATVGSLAVAAKGRPADGLAVNLDGNLGPTRVAVAGTARAAPDADATAALKVSLASPDVGPILALGGGVMGDLLASTPADLSAEVAVDGPRIAVGGLKGVVAGQRVEGDVAADFSPAVPALKGTLALETASLVGLGELALGPGTLDMPIVASRSPWPEAPFGPTVLDGVDADLALSIGRVDLADGLVADDARFALRASASGVGFDGISARLAGGTLTGNLVVKQDLEGTAALNGTLRLDGADVGALVWRSGDRPVVTGTATAELEVAASGRTVAGLMASASGGGSFAVADGRVRSFNPNAFAAVIRAADAGQPMTDDRIAEQFTAAVDAADLPFARLEGTFTLAGGTLRAPAVQVSGGPADLTGTATVDLPHDSLASDWTLVAADVERSAGSPPPQAEILFRGALDAPTRKIDVAAFSNFLGIRSFERETQRVLLMQADILERELLTRTVLRGREAAERRARAEEEARRRAEAEKAAAEEAARLAAEAEKAAAKAAEAERRRAGGGATAAPDDFTRQIEQRLQRIPATTPAPATPDPGALPGVSVQPPPG</sequence>
<dbReference type="EMBL" id="SNXY01000007">
    <property type="protein sequence ID" value="TDP85569.1"/>
    <property type="molecule type" value="Genomic_DNA"/>
</dbReference>
<dbReference type="PANTHER" id="PTHR30441:SF4">
    <property type="entry name" value="PROTEIN ASMA"/>
    <property type="match status" value="1"/>
</dbReference>
<protein>
    <submittedName>
        <fullName evidence="3">AsmA-like protein</fullName>
    </submittedName>
</protein>
<evidence type="ECO:0000256" key="1">
    <source>
        <dbReference type="SAM" id="MobiDB-lite"/>
    </source>
</evidence>
<evidence type="ECO:0000313" key="3">
    <source>
        <dbReference type="EMBL" id="TDP85569.1"/>
    </source>
</evidence>
<dbReference type="InterPro" id="IPR052894">
    <property type="entry name" value="AsmA-related"/>
</dbReference>
<comment type="caution">
    <text evidence="3">The sequence shown here is derived from an EMBL/GenBank/DDBJ whole genome shotgun (WGS) entry which is preliminary data.</text>
</comment>
<dbReference type="OrthoDB" id="9816380at2"/>
<name>A0A4R6RGP8_9HYPH</name>
<proteinExistence type="predicted"/>
<reference evidence="3 4" key="1">
    <citation type="submission" date="2019-03" db="EMBL/GenBank/DDBJ databases">
        <title>Genomic Encyclopedia of Type Strains, Phase IV (KMG-IV): sequencing the most valuable type-strain genomes for metagenomic binning, comparative biology and taxonomic classification.</title>
        <authorList>
            <person name="Goeker M."/>
        </authorList>
    </citation>
    <scope>NUCLEOTIDE SEQUENCE [LARGE SCALE GENOMIC DNA]</scope>
    <source>
        <strain evidence="3 4">DSM 102969</strain>
    </source>
</reference>
<dbReference type="AlphaFoldDB" id="A0A4R6RGP8"/>
<feature type="domain" description="AsmA" evidence="2">
    <location>
        <begin position="790"/>
        <end position="987"/>
    </location>
</feature>
<evidence type="ECO:0000259" key="2">
    <source>
        <dbReference type="Pfam" id="PF05170"/>
    </source>
</evidence>
<accession>A0A4R6RGP8</accession>
<gene>
    <name evidence="3" type="ORF">EDD54_2423</name>
</gene>
<feature type="compositionally biased region" description="Basic and acidic residues" evidence="1">
    <location>
        <begin position="1150"/>
        <end position="1159"/>
    </location>
</feature>
<keyword evidence="4" id="KW-1185">Reference proteome</keyword>
<dbReference type="InterPro" id="IPR007844">
    <property type="entry name" value="AsmA"/>
</dbReference>